<reference evidence="2" key="1">
    <citation type="journal article" date="2019" name="Int. J. Syst. Evol. Microbiol.">
        <title>The Global Catalogue of Microorganisms (GCM) 10K type strain sequencing project: providing services to taxonomists for standard genome sequencing and annotation.</title>
        <authorList>
            <consortium name="The Broad Institute Genomics Platform"/>
            <consortium name="The Broad Institute Genome Sequencing Center for Infectious Disease"/>
            <person name="Wu L."/>
            <person name="Ma J."/>
        </authorList>
    </citation>
    <scope>NUCLEOTIDE SEQUENCE [LARGE SCALE GENOMIC DNA]</scope>
    <source>
        <strain evidence="2">CCUG 55250</strain>
    </source>
</reference>
<evidence type="ECO:0000313" key="2">
    <source>
        <dbReference type="Proteomes" id="UP001596106"/>
    </source>
</evidence>
<accession>A0ABW0IFX1</accession>
<dbReference type="EMBL" id="JBHSMA010000012">
    <property type="protein sequence ID" value="MFC5412390.1"/>
    <property type="molecule type" value="Genomic_DNA"/>
</dbReference>
<sequence length="310" mass="35850">MDQVIALERGLSKFQPLKKIICYDDFDRGLNGWLDLHPNYVGKDFNLLRHSQVEKTQWGPIMLSSASYRFAGTHGSMEGTYSLKLATRPVSSSYDQPPAPGSMSHAIKRMTNHLPGGLRQIECWYSYTPEQDRLGIGEKSIRAFGVFFDNQDEENRFFAGARYVNCVNGEMIRKWQVFQTADHVTDLDWAYGVENDWCKRGIDNQWYGRRNSDGSGDGFVWVPDGHQDLCYNESDDKINWLYLRFLYDSEKKEYVELQSGNRIFDLRGIKITTAESYARINGLLNPCFWIENDTNRRVFFYVDSVVVSAE</sequence>
<dbReference type="Pfam" id="PF20562">
    <property type="entry name" value="DUF6772"/>
    <property type="match status" value="1"/>
</dbReference>
<protein>
    <submittedName>
        <fullName evidence="1">DUF6772 family protein</fullName>
    </submittedName>
</protein>
<name>A0ABW0IFX1_9BACT</name>
<keyword evidence="2" id="KW-1185">Reference proteome</keyword>
<evidence type="ECO:0000313" key="1">
    <source>
        <dbReference type="EMBL" id="MFC5412390.1"/>
    </source>
</evidence>
<organism evidence="1 2">
    <name type="scientific">Larkinella bovis</name>
    <dbReference type="NCBI Taxonomy" id="683041"/>
    <lineage>
        <taxon>Bacteria</taxon>
        <taxon>Pseudomonadati</taxon>
        <taxon>Bacteroidota</taxon>
        <taxon>Cytophagia</taxon>
        <taxon>Cytophagales</taxon>
        <taxon>Spirosomataceae</taxon>
        <taxon>Larkinella</taxon>
    </lineage>
</organism>
<dbReference type="RefSeq" id="WP_379849853.1">
    <property type="nucleotide sequence ID" value="NZ_JBHSMA010000012.1"/>
</dbReference>
<dbReference type="InterPro" id="IPR046663">
    <property type="entry name" value="DUF6772"/>
</dbReference>
<dbReference type="Proteomes" id="UP001596106">
    <property type="component" value="Unassembled WGS sequence"/>
</dbReference>
<gene>
    <name evidence="1" type="ORF">ACFPMF_23905</name>
</gene>
<comment type="caution">
    <text evidence="1">The sequence shown here is derived from an EMBL/GenBank/DDBJ whole genome shotgun (WGS) entry which is preliminary data.</text>
</comment>
<proteinExistence type="predicted"/>